<name>A0A0F9QYK2_9ZZZZ</name>
<reference evidence="1" key="1">
    <citation type="journal article" date="2015" name="Nature">
        <title>Complex archaea that bridge the gap between prokaryotes and eukaryotes.</title>
        <authorList>
            <person name="Spang A."/>
            <person name="Saw J.H."/>
            <person name="Jorgensen S.L."/>
            <person name="Zaremba-Niedzwiedzka K."/>
            <person name="Martijn J."/>
            <person name="Lind A.E."/>
            <person name="van Eijk R."/>
            <person name="Schleper C."/>
            <person name="Guy L."/>
            <person name="Ettema T.J."/>
        </authorList>
    </citation>
    <scope>NUCLEOTIDE SEQUENCE</scope>
</reference>
<organism evidence="1">
    <name type="scientific">marine sediment metagenome</name>
    <dbReference type="NCBI Taxonomy" id="412755"/>
    <lineage>
        <taxon>unclassified sequences</taxon>
        <taxon>metagenomes</taxon>
        <taxon>ecological metagenomes</taxon>
    </lineage>
</organism>
<dbReference type="EMBL" id="LAZR01003449">
    <property type="protein sequence ID" value="KKN18206.1"/>
    <property type="molecule type" value="Genomic_DNA"/>
</dbReference>
<dbReference type="AlphaFoldDB" id="A0A0F9QYK2"/>
<sequence length="89" mass="10494">MAKNKDMIIKINPEEIVGSEIIKSGDYKYASIGVKMGDQEYMRISYEWKGDDVPEFVMAIMHWMQSNKEVIDPLKEERASEYKELKERM</sequence>
<evidence type="ECO:0000313" key="1">
    <source>
        <dbReference type="EMBL" id="KKN18206.1"/>
    </source>
</evidence>
<gene>
    <name evidence="1" type="ORF">LCGC14_0958060</name>
</gene>
<accession>A0A0F9QYK2</accession>
<proteinExistence type="predicted"/>
<protein>
    <submittedName>
        <fullName evidence="1">Uncharacterized protein</fullName>
    </submittedName>
</protein>
<comment type="caution">
    <text evidence="1">The sequence shown here is derived from an EMBL/GenBank/DDBJ whole genome shotgun (WGS) entry which is preliminary data.</text>
</comment>